<dbReference type="Proteomes" id="UP000038009">
    <property type="component" value="Unassembled WGS sequence"/>
</dbReference>
<organism evidence="6 7">
    <name type="scientific">Leptomonas seymouri</name>
    <dbReference type="NCBI Taxonomy" id="5684"/>
    <lineage>
        <taxon>Eukaryota</taxon>
        <taxon>Discoba</taxon>
        <taxon>Euglenozoa</taxon>
        <taxon>Kinetoplastea</taxon>
        <taxon>Metakinetoplastina</taxon>
        <taxon>Trypanosomatida</taxon>
        <taxon>Trypanosomatidae</taxon>
        <taxon>Leishmaniinae</taxon>
        <taxon>Leptomonas</taxon>
    </lineage>
</organism>
<dbReference type="AlphaFoldDB" id="A0A0N1PEY6"/>
<sequence>MQRVCIRLSLRPLRCGVGALTTTAALTGPLSSSSVAASLPSVNAAVPARTFCSTPLRRAAPGGAKEPTQGMGGDVEEMEETHPDFQPRMVSTDVAEDEVAAIKLDITATIRDEEIVIFIKGVPEAPMCAFSKRIVDVMEALGVEYTSFDVLAHPVVRSYVKEVSEWPTIPQMFVKGEFVGGVDIVLKMAESGDLQLLLDEKGIKHRQTKA</sequence>
<gene>
    <name evidence="6" type="ORF">ABL78_3078</name>
</gene>
<dbReference type="PANTHER" id="PTHR10293">
    <property type="entry name" value="GLUTAREDOXIN FAMILY MEMBER"/>
    <property type="match status" value="1"/>
</dbReference>
<dbReference type="GO" id="GO:0051536">
    <property type="term" value="F:iron-sulfur cluster binding"/>
    <property type="evidence" value="ECO:0007669"/>
    <property type="project" value="UniProtKB-KW"/>
</dbReference>
<dbReference type="GO" id="GO:0005759">
    <property type="term" value="C:mitochondrial matrix"/>
    <property type="evidence" value="ECO:0007669"/>
    <property type="project" value="TreeGrafter"/>
</dbReference>
<keyword evidence="2" id="KW-0408">Iron</keyword>
<reference evidence="6 7" key="1">
    <citation type="journal article" date="2015" name="PLoS Pathog.">
        <title>Leptomonas seymouri: Adaptations to the Dixenous Life Cycle Analyzed by Genome Sequencing, Transcriptome Profiling and Co-infection with Leishmania donovani.</title>
        <authorList>
            <person name="Kraeva N."/>
            <person name="Butenko A."/>
            <person name="Hlavacova J."/>
            <person name="Kostygov A."/>
            <person name="Myskova J."/>
            <person name="Grybchuk D."/>
            <person name="Lestinova T."/>
            <person name="Votypka J."/>
            <person name="Volf P."/>
            <person name="Opperdoes F."/>
            <person name="Flegontov P."/>
            <person name="Lukes J."/>
            <person name="Yurchenko V."/>
        </authorList>
    </citation>
    <scope>NUCLEOTIDE SEQUENCE [LARGE SCALE GENOMIC DNA]</scope>
    <source>
        <strain evidence="6 7">ATCC 30220</strain>
    </source>
</reference>
<dbReference type="OrthoDB" id="415696at2759"/>
<evidence type="ECO:0000313" key="7">
    <source>
        <dbReference type="Proteomes" id="UP000038009"/>
    </source>
</evidence>
<keyword evidence="3" id="KW-0411">Iron-sulfur</keyword>
<feature type="region of interest" description="Disordered" evidence="4">
    <location>
        <begin position="57"/>
        <end position="76"/>
    </location>
</feature>
<evidence type="ECO:0000256" key="4">
    <source>
        <dbReference type="SAM" id="MobiDB-lite"/>
    </source>
</evidence>
<name>A0A0N1PEY6_LEPSE</name>
<evidence type="ECO:0000259" key="5">
    <source>
        <dbReference type="Pfam" id="PF00462"/>
    </source>
</evidence>
<dbReference type="CDD" id="cd03028">
    <property type="entry name" value="GRX_PICOT_like"/>
    <property type="match status" value="1"/>
</dbReference>
<evidence type="ECO:0000256" key="3">
    <source>
        <dbReference type="ARBA" id="ARBA00023014"/>
    </source>
</evidence>
<dbReference type="InterPro" id="IPR033658">
    <property type="entry name" value="GRX_PICOT-like"/>
</dbReference>
<dbReference type="InterPro" id="IPR036249">
    <property type="entry name" value="Thioredoxin-like_sf"/>
</dbReference>
<dbReference type="OMA" id="TIHQFRN"/>
<comment type="caution">
    <text evidence="6">The sequence shown here is derived from an EMBL/GenBank/DDBJ whole genome shotgun (WGS) entry which is preliminary data.</text>
</comment>
<dbReference type="Gene3D" id="3.40.30.10">
    <property type="entry name" value="Glutaredoxin"/>
    <property type="match status" value="1"/>
</dbReference>
<protein>
    <submittedName>
        <fullName evidence="6">Glutaredoxin-like protein</fullName>
    </submittedName>
</protein>
<keyword evidence="7" id="KW-1185">Reference proteome</keyword>
<dbReference type="InterPro" id="IPR004480">
    <property type="entry name" value="Monothiol_GRX-rel"/>
</dbReference>
<keyword evidence="1" id="KW-0479">Metal-binding</keyword>
<dbReference type="EMBL" id="LJSK01000072">
    <property type="protein sequence ID" value="KPI87851.1"/>
    <property type="molecule type" value="Genomic_DNA"/>
</dbReference>
<feature type="domain" description="Glutaredoxin" evidence="5">
    <location>
        <begin position="115"/>
        <end position="179"/>
    </location>
</feature>
<evidence type="ECO:0000256" key="1">
    <source>
        <dbReference type="ARBA" id="ARBA00022723"/>
    </source>
</evidence>
<evidence type="ECO:0000313" key="6">
    <source>
        <dbReference type="EMBL" id="KPI87851.1"/>
    </source>
</evidence>
<accession>A0A0N1PEY6</accession>
<dbReference type="Pfam" id="PF00462">
    <property type="entry name" value="Glutaredoxin"/>
    <property type="match status" value="1"/>
</dbReference>
<dbReference type="GO" id="GO:0046872">
    <property type="term" value="F:metal ion binding"/>
    <property type="evidence" value="ECO:0007669"/>
    <property type="project" value="UniProtKB-KW"/>
</dbReference>
<dbReference type="PANTHER" id="PTHR10293:SF70">
    <property type="entry name" value="GLUTAREDOXIN-LIKE PROTEIN"/>
    <property type="match status" value="1"/>
</dbReference>
<evidence type="ECO:0000256" key="2">
    <source>
        <dbReference type="ARBA" id="ARBA00023004"/>
    </source>
</evidence>
<dbReference type="PROSITE" id="PS51354">
    <property type="entry name" value="GLUTAREDOXIN_2"/>
    <property type="match status" value="1"/>
</dbReference>
<dbReference type="SUPFAM" id="SSF52833">
    <property type="entry name" value="Thioredoxin-like"/>
    <property type="match status" value="1"/>
</dbReference>
<dbReference type="InterPro" id="IPR002109">
    <property type="entry name" value="Glutaredoxin"/>
</dbReference>
<dbReference type="VEuPathDB" id="TriTrypDB:Lsey_0072_0280"/>
<proteinExistence type="predicted"/>